<name>G0NLK4_CAEBE</name>
<evidence type="ECO:0000313" key="3">
    <source>
        <dbReference type="Proteomes" id="UP000008068"/>
    </source>
</evidence>
<dbReference type="Pfam" id="PF07735">
    <property type="entry name" value="FBA_2"/>
    <property type="match status" value="1"/>
</dbReference>
<proteinExistence type="predicted"/>
<dbReference type="Proteomes" id="UP000008068">
    <property type="component" value="Unassembled WGS sequence"/>
</dbReference>
<protein>
    <recommendedName>
        <fullName evidence="1">Sdz-33 F-box domain-containing protein</fullName>
    </recommendedName>
</protein>
<evidence type="ECO:0000259" key="1">
    <source>
        <dbReference type="Pfam" id="PF07735"/>
    </source>
</evidence>
<evidence type="ECO:0000313" key="2">
    <source>
        <dbReference type="EMBL" id="EGT33404.1"/>
    </source>
</evidence>
<dbReference type="PANTHER" id="PTHR21503:SF8">
    <property type="entry name" value="F-BOX ASSOCIATED DOMAIN-CONTAINING PROTEIN-RELATED"/>
    <property type="match status" value="1"/>
</dbReference>
<dbReference type="PANTHER" id="PTHR21503">
    <property type="entry name" value="F-BOX-CONTAINING HYPOTHETICAL PROTEIN C.ELEGANS"/>
    <property type="match status" value="1"/>
</dbReference>
<feature type="domain" description="Sdz-33 F-box" evidence="1">
    <location>
        <begin position="64"/>
        <end position="116"/>
    </location>
</feature>
<organism evidence="3">
    <name type="scientific">Caenorhabditis brenneri</name>
    <name type="common">Nematode worm</name>
    <dbReference type="NCBI Taxonomy" id="135651"/>
    <lineage>
        <taxon>Eukaryota</taxon>
        <taxon>Metazoa</taxon>
        <taxon>Ecdysozoa</taxon>
        <taxon>Nematoda</taxon>
        <taxon>Chromadorea</taxon>
        <taxon>Rhabditida</taxon>
        <taxon>Rhabditina</taxon>
        <taxon>Rhabditomorpha</taxon>
        <taxon>Rhabditoidea</taxon>
        <taxon>Rhabditidae</taxon>
        <taxon>Peloderinae</taxon>
        <taxon>Caenorhabditis</taxon>
    </lineage>
</organism>
<sequence>MTVQFFKEILTEPALKNFEFLCLDKGEIDAECLDLVMETAHSNRDLHIYEMKIPEDYYHENAFKFYDIKYREAKWVRIEHLFTLKNSHIVNIGRHNLTYFDLNTYIKFWINNDHDMVRLLALNMSTFEPEILFDGIVVFLARRRGLTFHLV</sequence>
<gene>
    <name evidence="2" type="ORF">CAEBREN_00687</name>
</gene>
<reference evidence="3" key="1">
    <citation type="submission" date="2011-07" db="EMBL/GenBank/DDBJ databases">
        <authorList>
            <consortium name="Caenorhabditis brenneri Sequencing and Analysis Consortium"/>
            <person name="Wilson R.K."/>
        </authorList>
    </citation>
    <scope>NUCLEOTIDE SEQUENCE [LARGE SCALE GENOMIC DNA]</scope>
    <source>
        <strain evidence="3">PB2801</strain>
    </source>
</reference>
<dbReference type="InterPro" id="IPR012885">
    <property type="entry name" value="F-box_Sdz-33"/>
</dbReference>
<dbReference type="InParanoid" id="G0NLK4"/>
<keyword evidence="3" id="KW-1185">Reference proteome</keyword>
<dbReference type="OrthoDB" id="5903163at2759"/>
<dbReference type="AlphaFoldDB" id="G0NLK4"/>
<accession>G0NLK4</accession>
<dbReference type="HOGENOM" id="CLU_1733072_0_0_1"/>
<dbReference type="EMBL" id="GL379905">
    <property type="protein sequence ID" value="EGT33404.1"/>
    <property type="molecule type" value="Genomic_DNA"/>
</dbReference>